<evidence type="ECO:0000256" key="1">
    <source>
        <dbReference type="SAM" id="Phobius"/>
    </source>
</evidence>
<organism evidence="2 3">
    <name type="scientific">Cuscuta epithymum</name>
    <dbReference type="NCBI Taxonomy" id="186058"/>
    <lineage>
        <taxon>Eukaryota</taxon>
        <taxon>Viridiplantae</taxon>
        <taxon>Streptophyta</taxon>
        <taxon>Embryophyta</taxon>
        <taxon>Tracheophyta</taxon>
        <taxon>Spermatophyta</taxon>
        <taxon>Magnoliopsida</taxon>
        <taxon>eudicotyledons</taxon>
        <taxon>Gunneridae</taxon>
        <taxon>Pentapetalae</taxon>
        <taxon>asterids</taxon>
        <taxon>lamiids</taxon>
        <taxon>Solanales</taxon>
        <taxon>Convolvulaceae</taxon>
        <taxon>Cuscuteae</taxon>
        <taxon>Cuscuta</taxon>
        <taxon>Cuscuta subgen. Cuscuta</taxon>
    </lineage>
</organism>
<comment type="caution">
    <text evidence="2">The sequence shown here is derived from an EMBL/GenBank/DDBJ whole genome shotgun (WGS) entry which is preliminary data.</text>
</comment>
<evidence type="ECO:0000313" key="2">
    <source>
        <dbReference type="EMBL" id="CAH9067658.1"/>
    </source>
</evidence>
<sequence length="144" mass="16085">MEPANWARRCCLGIGASVVGGIVVASLVWDLWMLLGLILRTHNKDWPDIIFIVFVLYVLILPLGVVIRTLFAHTTFPLTPSSAPPLLSVLVFWPRRAQYSDPRPLVAPIRLELLHCVLLSGEFIFPGPWVSLVCIGAYNAWSDH</sequence>
<protein>
    <submittedName>
        <fullName evidence="2">Uncharacterized protein</fullName>
    </submittedName>
</protein>
<dbReference type="EMBL" id="CAMAPF010000014">
    <property type="protein sequence ID" value="CAH9067658.1"/>
    <property type="molecule type" value="Genomic_DNA"/>
</dbReference>
<name>A0AAV0C483_9ASTE</name>
<feature type="transmembrane region" description="Helical" evidence="1">
    <location>
        <begin position="12"/>
        <end position="29"/>
    </location>
</feature>
<keyword evidence="3" id="KW-1185">Reference proteome</keyword>
<proteinExistence type="predicted"/>
<keyword evidence="1" id="KW-1133">Transmembrane helix</keyword>
<feature type="transmembrane region" description="Helical" evidence="1">
    <location>
        <begin position="49"/>
        <end position="71"/>
    </location>
</feature>
<keyword evidence="1" id="KW-0472">Membrane</keyword>
<reference evidence="2" key="1">
    <citation type="submission" date="2022-07" db="EMBL/GenBank/DDBJ databases">
        <authorList>
            <person name="Macas J."/>
            <person name="Novak P."/>
            <person name="Neumann P."/>
        </authorList>
    </citation>
    <scope>NUCLEOTIDE SEQUENCE</scope>
</reference>
<keyword evidence="1" id="KW-0812">Transmembrane</keyword>
<dbReference type="Proteomes" id="UP001152523">
    <property type="component" value="Unassembled WGS sequence"/>
</dbReference>
<gene>
    <name evidence="2" type="ORF">CEPIT_LOCUS2599</name>
</gene>
<accession>A0AAV0C483</accession>
<dbReference type="AlphaFoldDB" id="A0AAV0C483"/>
<evidence type="ECO:0000313" key="3">
    <source>
        <dbReference type="Proteomes" id="UP001152523"/>
    </source>
</evidence>